<comment type="caution">
    <text evidence="2">The sequence shown here is derived from an EMBL/GenBank/DDBJ whole genome shotgun (WGS) entry which is preliminary data.</text>
</comment>
<sequence>MNNAHDDDGSPHAFDETDGPADMNGTEGIEGMDGFDDDADDELYDGPDDSGAFEGDDSLDNDLLEETLRQAAAIMDPVPAQLRQTAVEAYALYALGTCLAELTFDSLVHGLPIRGAVDAPRMLTFRTDELTVDVEVTAHGLMGQLLPPQGARIEVLSGPQLTSPPALTADDLGRFAADLPVTGPFALRLRTDAETVMTEWLRA</sequence>
<reference evidence="2 3" key="1">
    <citation type="submission" date="2023-07" db="EMBL/GenBank/DDBJ databases">
        <title>Comparative genomics of wheat-associated soil bacteria to identify genetic determinants of phenazine resistance.</title>
        <authorList>
            <person name="Mouncey N."/>
        </authorList>
    </citation>
    <scope>NUCLEOTIDE SEQUENCE [LARGE SCALE GENOMIC DNA]</scope>
    <source>
        <strain evidence="2 3">W2I16</strain>
    </source>
</reference>
<proteinExistence type="predicted"/>
<feature type="compositionally biased region" description="Basic and acidic residues" evidence="1">
    <location>
        <begin position="1"/>
        <end position="15"/>
    </location>
</feature>
<name>A0ABU0RXD3_9ACTN</name>
<gene>
    <name evidence="2" type="ORF">QFZ49_006606</name>
</gene>
<keyword evidence="3" id="KW-1185">Reference proteome</keyword>
<feature type="region of interest" description="Disordered" evidence="1">
    <location>
        <begin position="1"/>
        <end position="59"/>
    </location>
</feature>
<accession>A0ABU0RXD3</accession>
<dbReference type="EMBL" id="JAUSZS010000008">
    <property type="protein sequence ID" value="MDQ0936631.1"/>
    <property type="molecule type" value="Genomic_DNA"/>
</dbReference>
<organism evidence="2 3">
    <name type="scientific">Streptomyces turgidiscabies</name>
    <dbReference type="NCBI Taxonomy" id="85558"/>
    <lineage>
        <taxon>Bacteria</taxon>
        <taxon>Bacillati</taxon>
        <taxon>Actinomycetota</taxon>
        <taxon>Actinomycetes</taxon>
        <taxon>Kitasatosporales</taxon>
        <taxon>Streptomycetaceae</taxon>
        <taxon>Streptomyces</taxon>
    </lineage>
</organism>
<dbReference type="Proteomes" id="UP001223072">
    <property type="component" value="Unassembled WGS sequence"/>
</dbReference>
<evidence type="ECO:0000313" key="3">
    <source>
        <dbReference type="Proteomes" id="UP001223072"/>
    </source>
</evidence>
<feature type="compositionally biased region" description="Acidic residues" evidence="1">
    <location>
        <begin position="33"/>
        <end position="48"/>
    </location>
</feature>
<protein>
    <submittedName>
        <fullName evidence="2">Uncharacterized protein</fullName>
    </submittedName>
</protein>
<evidence type="ECO:0000313" key="2">
    <source>
        <dbReference type="EMBL" id="MDQ0936631.1"/>
    </source>
</evidence>
<evidence type="ECO:0000256" key="1">
    <source>
        <dbReference type="SAM" id="MobiDB-lite"/>
    </source>
</evidence>